<evidence type="ECO:0000259" key="4">
    <source>
        <dbReference type="PROSITE" id="PS51077"/>
    </source>
</evidence>
<protein>
    <submittedName>
        <fullName evidence="6">IclR family transcriptional regulator</fullName>
    </submittedName>
</protein>
<feature type="domain" description="HTH iclR-type" evidence="4">
    <location>
        <begin position="16"/>
        <end position="77"/>
    </location>
</feature>
<keyword evidence="1" id="KW-0805">Transcription regulation</keyword>
<dbReference type="PANTHER" id="PTHR30136">
    <property type="entry name" value="HELIX-TURN-HELIX TRANSCRIPTIONAL REGULATOR, ICLR FAMILY"/>
    <property type="match status" value="1"/>
</dbReference>
<comment type="caution">
    <text evidence="6">The sequence shown here is derived from an EMBL/GenBank/DDBJ whole genome shotgun (WGS) entry which is preliminary data.</text>
</comment>
<dbReference type="Gene3D" id="1.10.10.10">
    <property type="entry name" value="Winged helix-like DNA-binding domain superfamily/Winged helix DNA-binding domain"/>
    <property type="match status" value="1"/>
</dbReference>
<evidence type="ECO:0000256" key="3">
    <source>
        <dbReference type="ARBA" id="ARBA00023163"/>
    </source>
</evidence>
<dbReference type="GO" id="GO:0045892">
    <property type="term" value="P:negative regulation of DNA-templated transcription"/>
    <property type="evidence" value="ECO:0007669"/>
    <property type="project" value="TreeGrafter"/>
</dbReference>
<evidence type="ECO:0000313" key="6">
    <source>
        <dbReference type="EMBL" id="HIW91509.1"/>
    </source>
</evidence>
<sequence length="265" mass="28583">MTTPTADKTCANAKDMTSVDKAVAVLRAFRRDANNGIGVSEIARRSGLSKSTAYRILGNLEENGMVERVGTAYRFGTTLRGLGAQGTVATHDRLRNLLTPFLTELFSATGMTVQLGVLEGTQVVYLNKLEGRTRLETPSRIGGRMPTYCTGAGKVLVASNSSELEMALAVPRQRWTDTTITEESKLRAEFAQIRRTGIAYDRGECLTNLSCVAVPVTDGSGCPVASLSISGHTETFRPREVEYILRTVGEAASRTLTAATQRQTA</sequence>
<dbReference type="GO" id="GO:0003677">
    <property type="term" value="F:DNA binding"/>
    <property type="evidence" value="ECO:0007669"/>
    <property type="project" value="UniProtKB-KW"/>
</dbReference>
<dbReference type="Proteomes" id="UP000824190">
    <property type="component" value="Unassembled WGS sequence"/>
</dbReference>
<dbReference type="SMART" id="SM00346">
    <property type="entry name" value="HTH_ICLR"/>
    <property type="match status" value="1"/>
</dbReference>
<dbReference type="SUPFAM" id="SSF46785">
    <property type="entry name" value="Winged helix' DNA-binding domain"/>
    <property type="match status" value="1"/>
</dbReference>
<keyword evidence="3" id="KW-0804">Transcription</keyword>
<dbReference type="InterPro" id="IPR036388">
    <property type="entry name" value="WH-like_DNA-bd_sf"/>
</dbReference>
<dbReference type="InterPro" id="IPR005471">
    <property type="entry name" value="Tscrpt_reg_IclR_N"/>
</dbReference>
<feature type="domain" description="IclR-ED" evidence="5">
    <location>
        <begin position="80"/>
        <end position="262"/>
    </location>
</feature>
<dbReference type="AlphaFoldDB" id="A0A9D1RPS8"/>
<dbReference type="Pfam" id="PF09339">
    <property type="entry name" value="HTH_IclR"/>
    <property type="match status" value="1"/>
</dbReference>
<evidence type="ECO:0000259" key="5">
    <source>
        <dbReference type="PROSITE" id="PS51078"/>
    </source>
</evidence>
<dbReference type="InterPro" id="IPR036390">
    <property type="entry name" value="WH_DNA-bd_sf"/>
</dbReference>
<dbReference type="InterPro" id="IPR014757">
    <property type="entry name" value="Tscrpt_reg_IclR_C"/>
</dbReference>
<proteinExistence type="predicted"/>
<dbReference type="InterPro" id="IPR050707">
    <property type="entry name" value="HTH_MetabolicPath_Reg"/>
</dbReference>
<dbReference type="InterPro" id="IPR011991">
    <property type="entry name" value="ArsR-like_HTH"/>
</dbReference>
<reference evidence="6" key="2">
    <citation type="submission" date="2021-04" db="EMBL/GenBank/DDBJ databases">
        <authorList>
            <person name="Gilroy R."/>
        </authorList>
    </citation>
    <scope>NUCLEOTIDE SEQUENCE</scope>
    <source>
        <strain evidence="6">CHK32-1732</strain>
    </source>
</reference>
<evidence type="ECO:0000256" key="2">
    <source>
        <dbReference type="ARBA" id="ARBA00023125"/>
    </source>
</evidence>
<keyword evidence="2" id="KW-0238">DNA-binding</keyword>
<dbReference type="Pfam" id="PF01614">
    <property type="entry name" value="IclR_C"/>
    <property type="match status" value="1"/>
</dbReference>
<dbReference type="EMBL" id="DXGC01000070">
    <property type="protein sequence ID" value="HIW91509.1"/>
    <property type="molecule type" value="Genomic_DNA"/>
</dbReference>
<dbReference type="PROSITE" id="PS51078">
    <property type="entry name" value="ICLR_ED"/>
    <property type="match status" value="1"/>
</dbReference>
<dbReference type="Gene3D" id="3.30.450.40">
    <property type="match status" value="1"/>
</dbReference>
<gene>
    <name evidence="6" type="ORF">H9870_07610</name>
</gene>
<dbReference type="GO" id="GO:0003700">
    <property type="term" value="F:DNA-binding transcription factor activity"/>
    <property type="evidence" value="ECO:0007669"/>
    <property type="project" value="TreeGrafter"/>
</dbReference>
<accession>A0A9D1RPS8</accession>
<dbReference type="CDD" id="cd00090">
    <property type="entry name" value="HTH_ARSR"/>
    <property type="match status" value="1"/>
</dbReference>
<dbReference type="SUPFAM" id="SSF55781">
    <property type="entry name" value="GAF domain-like"/>
    <property type="match status" value="1"/>
</dbReference>
<evidence type="ECO:0000313" key="7">
    <source>
        <dbReference type="Proteomes" id="UP000824190"/>
    </source>
</evidence>
<name>A0A9D1RPS8_9CORY</name>
<dbReference type="PANTHER" id="PTHR30136:SF24">
    <property type="entry name" value="HTH-TYPE TRANSCRIPTIONAL REPRESSOR ALLR"/>
    <property type="match status" value="1"/>
</dbReference>
<dbReference type="InterPro" id="IPR029016">
    <property type="entry name" value="GAF-like_dom_sf"/>
</dbReference>
<dbReference type="PROSITE" id="PS51077">
    <property type="entry name" value="HTH_ICLR"/>
    <property type="match status" value="1"/>
</dbReference>
<organism evidence="6 7">
    <name type="scientific">Candidatus Corynebacterium avicola</name>
    <dbReference type="NCBI Taxonomy" id="2838527"/>
    <lineage>
        <taxon>Bacteria</taxon>
        <taxon>Bacillati</taxon>
        <taxon>Actinomycetota</taxon>
        <taxon>Actinomycetes</taxon>
        <taxon>Mycobacteriales</taxon>
        <taxon>Corynebacteriaceae</taxon>
        <taxon>Corynebacterium</taxon>
    </lineage>
</organism>
<evidence type="ECO:0000256" key="1">
    <source>
        <dbReference type="ARBA" id="ARBA00023015"/>
    </source>
</evidence>
<reference evidence="6" key="1">
    <citation type="journal article" date="2021" name="PeerJ">
        <title>Extensive microbial diversity within the chicken gut microbiome revealed by metagenomics and culture.</title>
        <authorList>
            <person name="Gilroy R."/>
            <person name="Ravi A."/>
            <person name="Getino M."/>
            <person name="Pursley I."/>
            <person name="Horton D.L."/>
            <person name="Alikhan N.F."/>
            <person name="Baker D."/>
            <person name="Gharbi K."/>
            <person name="Hall N."/>
            <person name="Watson M."/>
            <person name="Adriaenssens E.M."/>
            <person name="Foster-Nyarko E."/>
            <person name="Jarju S."/>
            <person name="Secka A."/>
            <person name="Antonio M."/>
            <person name="Oren A."/>
            <person name="Chaudhuri R.R."/>
            <person name="La Ragione R."/>
            <person name="Hildebrand F."/>
            <person name="Pallen M.J."/>
        </authorList>
    </citation>
    <scope>NUCLEOTIDE SEQUENCE</scope>
    <source>
        <strain evidence="6">CHK32-1732</strain>
    </source>
</reference>